<dbReference type="GO" id="GO:0007165">
    <property type="term" value="P:signal transduction"/>
    <property type="evidence" value="ECO:0007669"/>
    <property type="project" value="UniProtKB-KW"/>
</dbReference>
<dbReference type="Pfam" id="PF00672">
    <property type="entry name" value="HAMP"/>
    <property type="match status" value="1"/>
</dbReference>
<dbReference type="InterPro" id="IPR004089">
    <property type="entry name" value="MCPsignal_dom"/>
</dbReference>
<dbReference type="AlphaFoldDB" id="A0A7V8JKH0"/>
<dbReference type="SUPFAM" id="SSF158472">
    <property type="entry name" value="HAMP domain-like"/>
    <property type="match status" value="1"/>
</dbReference>
<evidence type="ECO:0000313" key="8">
    <source>
        <dbReference type="EMBL" id="KAF1013412.1"/>
    </source>
</evidence>
<evidence type="ECO:0000313" key="9">
    <source>
        <dbReference type="Proteomes" id="UP000487117"/>
    </source>
</evidence>
<keyword evidence="5" id="KW-0812">Transmembrane</keyword>
<accession>A0A7V8JKH0</accession>
<dbReference type="GO" id="GO:0004888">
    <property type="term" value="F:transmembrane signaling receptor activity"/>
    <property type="evidence" value="ECO:0007669"/>
    <property type="project" value="TreeGrafter"/>
</dbReference>
<evidence type="ECO:0000256" key="2">
    <source>
        <dbReference type="ARBA" id="ARBA00029447"/>
    </source>
</evidence>
<evidence type="ECO:0000256" key="4">
    <source>
        <dbReference type="SAM" id="MobiDB-lite"/>
    </source>
</evidence>
<dbReference type="EMBL" id="WNDS01000005">
    <property type="protein sequence ID" value="KAF1013412.1"/>
    <property type="molecule type" value="Genomic_DNA"/>
</dbReference>
<name>A0A7V8JKH0_STEMA</name>
<dbReference type="Pfam" id="PF18947">
    <property type="entry name" value="HAMP_2"/>
    <property type="match status" value="1"/>
</dbReference>
<keyword evidence="1" id="KW-0488">Methylation</keyword>
<evidence type="ECO:0000256" key="1">
    <source>
        <dbReference type="ARBA" id="ARBA00022481"/>
    </source>
</evidence>
<keyword evidence="5" id="KW-0472">Membrane</keyword>
<dbReference type="GO" id="GO:0005886">
    <property type="term" value="C:plasma membrane"/>
    <property type="evidence" value="ECO:0007669"/>
    <property type="project" value="TreeGrafter"/>
</dbReference>
<dbReference type="Pfam" id="PF18575">
    <property type="entry name" value="HAMP_N3"/>
    <property type="match status" value="1"/>
</dbReference>
<feature type="transmembrane region" description="Helical" evidence="5">
    <location>
        <begin position="191"/>
        <end position="210"/>
    </location>
</feature>
<gene>
    <name evidence="8" type="primary">tsr_3</name>
    <name evidence="8" type="ORF">GAK31_03561</name>
</gene>
<keyword evidence="5" id="KW-1133">Transmembrane helix</keyword>
<sequence>MNFLTSTKVGTRLALGFGLLLLMLALSSALSLYQLHVVNTHGQDITTLQNRKTTLFWQLRSLNLQTEQTTRDLLLAPVEERDALLQKAMALRADYQKVREELAGLRFDDNGMQVMKGIADTDQAAHAANTTIRRLMHEDKVADAAALPHGDAAPLFAARGAAIQAGIDLQQHNTQVSRESIEAAVTLANRVLLAFGALATLAGLALAWLITRSLTVPLGRATAVADAIAQVRLDNSIPPQPGDETGRLLTSMHHMQEQLHAVLRAQSTMHREHDAGRISHRMDEAAFPGSFGYIVRDTNALVDSHLQLLACLSALMARYAVGDLSEDMPALPEKKAVITEAMATVKRNLSAVNHEISRLAGAAARGDFTLRGDAEAFQHEFRTMVDSLNALMATADGNLGTLSHMLQAIAAGDLTVRMEGQFHGVFASMGDDANATVAQLTRIVSRIQQSSEAINAAASEIATGNNDLSRRTEQQAANLEETAASIEELTSTVRHNAEHARQANQLSIGAATIAGDGGQVVGQVVAAMTDIQVASHRIADIISVIDGIAFQTNILALNAAVEAARGRTGPRFRGGGQRGAGPGPAQRDRRQGDQGPDQRFHQQGGNRLVAGSAGRAHHGRTGGVGAAGHRDHGRDFGSVFRTGRRHRAGQPDGDADGRDHPAERGAGGRSLDRGQCDGIAGT</sequence>
<organism evidence="8 9">
    <name type="scientific">Stenotrophomonas maltophilia</name>
    <name type="common">Pseudomonas maltophilia</name>
    <name type="synonym">Xanthomonas maltophilia</name>
    <dbReference type="NCBI Taxonomy" id="40324"/>
    <lineage>
        <taxon>Bacteria</taxon>
        <taxon>Pseudomonadati</taxon>
        <taxon>Pseudomonadota</taxon>
        <taxon>Gammaproteobacteria</taxon>
        <taxon>Lysobacterales</taxon>
        <taxon>Lysobacteraceae</taxon>
        <taxon>Stenotrophomonas</taxon>
        <taxon>Stenotrophomonas maltophilia group</taxon>
    </lineage>
</organism>
<evidence type="ECO:0000259" key="6">
    <source>
        <dbReference type="PROSITE" id="PS50111"/>
    </source>
</evidence>
<feature type="domain" description="HAMP" evidence="7">
    <location>
        <begin position="399"/>
        <end position="445"/>
    </location>
</feature>
<protein>
    <submittedName>
        <fullName evidence="8">Methyl-accepting chemotaxis protein I</fullName>
    </submittedName>
</protein>
<feature type="compositionally biased region" description="Gly residues" evidence="4">
    <location>
        <begin position="572"/>
        <end position="582"/>
    </location>
</feature>
<dbReference type="SUPFAM" id="SSF58104">
    <property type="entry name" value="Methyl-accepting chemotaxis protein (MCP) signaling domain"/>
    <property type="match status" value="1"/>
</dbReference>
<dbReference type="Pfam" id="PF12729">
    <property type="entry name" value="4HB_MCP_1"/>
    <property type="match status" value="1"/>
</dbReference>
<dbReference type="InterPro" id="IPR003660">
    <property type="entry name" value="HAMP_dom"/>
</dbReference>
<proteinExistence type="inferred from homology"/>
<feature type="region of interest" description="Disordered" evidence="4">
    <location>
        <begin position="567"/>
        <end position="682"/>
    </location>
</feature>
<dbReference type="Gene3D" id="1.10.287.950">
    <property type="entry name" value="Methyl-accepting chemotaxis protein"/>
    <property type="match status" value="1"/>
</dbReference>
<feature type="domain" description="Methyl-accepting transducer" evidence="6">
    <location>
        <begin position="450"/>
        <end position="574"/>
    </location>
</feature>
<dbReference type="InterPro" id="IPR041395">
    <property type="entry name" value="McpB_HAMP_3rd"/>
</dbReference>
<dbReference type="Gene3D" id="1.20.120.1530">
    <property type="match status" value="2"/>
</dbReference>
<dbReference type="PROSITE" id="PS50111">
    <property type="entry name" value="CHEMOTAXIS_TRANSDUC_2"/>
    <property type="match status" value="1"/>
</dbReference>
<dbReference type="SMART" id="SM00304">
    <property type="entry name" value="HAMP"/>
    <property type="match status" value="2"/>
</dbReference>
<evidence type="ECO:0000256" key="5">
    <source>
        <dbReference type="SAM" id="Phobius"/>
    </source>
</evidence>
<reference evidence="9" key="1">
    <citation type="journal article" date="2020" name="MBio">
        <title>Horizontal gene transfer to a defensive symbiont with a reduced genome amongst a multipartite beetle microbiome.</title>
        <authorList>
            <person name="Waterworth S.C."/>
            <person name="Florez L.V."/>
            <person name="Rees E.R."/>
            <person name="Hertweck C."/>
            <person name="Kaltenpoth M."/>
            <person name="Kwan J.C."/>
        </authorList>
    </citation>
    <scope>NUCLEOTIDE SEQUENCE [LARGE SCALE GENOMIC DNA]</scope>
</reference>
<feature type="compositionally biased region" description="Basic and acidic residues" evidence="4">
    <location>
        <begin position="586"/>
        <end position="600"/>
    </location>
</feature>
<dbReference type="PROSITE" id="PS50885">
    <property type="entry name" value="HAMP"/>
    <property type="match status" value="2"/>
</dbReference>
<dbReference type="InterPro" id="IPR024478">
    <property type="entry name" value="HlyB_4HB_MCP"/>
</dbReference>
<dbReference type="GO" id="GO:0006935">
    <property type="term" value="P:chemotaxis"/>
    <property type="evidence" value="ECO:0007669"/>
    <property type="project" value="UniProtKB-KW"/>
</dbReference>
<feature type="domain" description="HAMP" evidence="7">
    <location>
        <begin position="212"/>
        <end position="264"/>
    </location>
</feature>
<dbReference type="PANTHER" id="PTHR43531:SF14">
    <property type="entry name" value="METHYL-ACCEPTING CHEMOTAXIS PROTEIN I-RELATED"/>
    <property type="match status" value="1"/>
</dbReference>
<dbReference type="PANTHER" id="PTHR43531">
    <property type="entry name" value="PROTEIN ICFG"/>
    <property type="match status" value="1"/>
</dbReference>
<comment type="caution">
    <text evidence="8">The sequence shown here is derived from an EMBL/GenBank/DDBJ whole genome shotgun (WGS) entry which is preliminary data.</text>
</comment>
<comment type="similarity">
    <text evidence="2">Belongs to the methyl-accepting chemotaxis (MCP) protein family.</text>
</comment>
<dbReference type="CDD" id="cd06225">
    <property type="entry name" value="HAMP"/>
    <property type="match status" value="1"/>
</dbReference>
<dbReference type="InterPro" id="IPR051310">
    <property type="entry name" value="MCP_chemotaxis"/>
</dbReference>
<evidence type="ECO:0000256" key="3">
    <source>
        <dbReference type="PROSITE-ProRule" id="PRU00284"/>
    </source>
</evidence>
<keyword evidence="3" id="KW-0807">Transducer</keyword>
<dbReference type="SMART" id="SM00283">
    <property type="entry name" value="MA"/>
    <property type="match status" value="1"/>
</dbReference>
<dbReference type="Proteomes" id="UP000487117">
    <property type="component" value="Unassembled WGS sequence"/>
</dbReference>
<dbReference type="Pfam" id="PF00015">
    <property type="entry name" value="MCPsignal"/>
    <property type="match status" value="1"/>
</dbReference>
<evidence type="ECO:0000259" key="7">
    <source>
        <dbReference type="PROSITE" id="PS50885"/>
    </source>
</evidence>